<evidence type="ECO:0000313" key="1">
    <source>
        <dbReference type="EMBL" id="KAH0906868.1"/>
    </source>
</evidence>
<organism evidence="1 2">
    <name type="scientific">Brassica napus</name>
    <name type="common">Rape</name>
    <dbReference type="NCBI Taxonomy" id="3708"/>
    <lineage>
        <taxon>Eukaryota</taxon>
        <taxon>Viridiplantae</taxon>
        <taxon>Streptophyta</taxon>
        <taxon>Embryophyta</taxon>
        <taxon>Tracheophyta</taxon>
        <taxon>Spermatophyta</taxon>
        <taxon>Magnoliopsida</taxon>
        <taxon>eudicotyledons</taxon>
        <taxon>Gunneridae</taxon>
        <taxon>Pentapetalae</taxon>
        <taxon>rosids</taxon>
        <taxon>malvids</taxon>
        <taxon>Brassicales</taxon>
        <taxon>Brassicaceae</taxon>
        <taxon>Brassiceae</taxon>
        <taxon>Brassica</taxon>
    </lineage>
</organism>
<gene>
    <name evidence="1" type="ORF">HID58_038695</name>
</gene>
<dbReference type="EMBL" id="JAGKQM010000010">
    <property type="protein sequence ID" value="KAH0906868.1"/>
    <property type="molecule type" value="Genomic_DNA"/>
</dbReference>
<comment type="caution">
    <text evidence="1">The sequence shown here is derived from an EMBL/GenBank/DDBJ whole genome shotgun (WGS) entry which is preliminary data.</text>
</comment>
<name>A0ABQ8BQ15_BRANA</name>
<evidence type="ECO:0000313" key="2">
    <source>
        <dbReference type="Proteomes" id="UP000824890"/>
    </source>
</evidence>
<sequence length="184" mass="20844">MRIGCLPNMRNIYLWRRKSKKVTKANEFSIPVKDEDKLKETEEFWLGEYVDSKSQIHDSSTSIKNESLNEKEVIHSEPGDELYKLIYDSSSANKNGTQAKQESIQDQAIQEYYGDLNGSLPQVQLQAFSCDGLTAERRGTVSDGFNKVKTFDLRGVQSSSSTAAREETQLFGPDFFQSTNLILL</sequence>
<reference evidence="1 2" key="1">
    <citation type="submission" date="2021-05" db="EMBL/GenBank/DDBJ databases">
        <title>Genome Assembly of Synthetic Allotetraploid Brassica napus Reveals Homoeologous Exchanges between Subgenomes.</title>
        <authorList>
            <person name="Davis J.T."/>
        </authorList>
    </citation>
    <scope>NUCLEOTIDE SEQUENCE [LARGE SCALE GENOMIC DNA]</scope>
    <source>
        <strain evidence="2">cv. Da-Ae</strain>
        <tissue evidence="1">Seedling</tissue>
    </source>
</reference>
<proteinExistence type="predicted"/>
<dbReference type="Proteomes" id="UP000824890">
    <property type="component" value="Unassembled WGS sequence"/>
</dbReference>
<accession>A0ABQ8BQ15</accession>
<protein>
    <submittedName>
        <fullName evidence="1">Uncharacterized protein</fullName>
    </submittedName>
</protein>
<keyword evidence="2" id="KW-1185">Reference proteome</keyword>